<proteinExistence type="predicted"/>
<accession>A0A2B7Z714</accession>
<keyword evidence="4" id="KW-1185">Reference proteome</keyword>
<feature type="compositionally biased region" description="Pro residues" evidence="1">
    <location>
        <begin position="239"/>
        <end position="249"/>
    </location>
</feature>
<name>A0A2B7Z714_9EURO</name>
<dbReference type="SMART" id="SM00355">
    <property type="entry name" value="ZnF_C2H2"/>
    <property type="match status" value="2"/>
</dbReference>
<evidence type="ECO:0000259" key="2">
    <source>
        <dbReference type="SMART" id="SM00355"/>
    </source>
</evidence>
<dbReference type="STRING" id="73230.A0A2B7Z714"/>
<dbReference type="Proteomes" id="UP000226031">
    <property type="component" value="Unassembled WGS sequence"/>
</dbReference>
<dbReference type="EMBL" id="PDND01000101">
    <property type="protein sequence ID" value="PGH32184.1"/>
    <property type="molecule type" value="Genomic_DNA"/>
</dbReference>
<feature type="compositionally biased region" description="Low complexity" evidence="1">
    <location>
        <begin position="481"/>
        <end position="493"/>
    </location>
</feature>
<protein>
    <recommendedName>
        <fullName evidence="2">C2H2-type domain-containing protein</fullName>
    </recommendedName>
</protein>
<organism evidence="3 4">
    <name type="scientific">[Emmonsia] crescens</name>
    <dbReference type="NCBI Taxonomy" id="73230"/>
    <lineage>
        <taxon>Eukaryota</taxon>
        <taxon>Fungi</taxon>
        <taxon>Dikarya</taxon>
        <taxon>Ascomycota</taxon>
        <taxon>Pezizomycotina</taxon>
        <taxon>Eurotiomycetes</taxon>
        <taxon>Eurotiomycetidae</taxon>
        <taxon>Onygenales</taxon>
        <taxon>Ajellomycetaceae</taxon>
        <taxon>Emergomyces</taxon>
    </lineage>
</organism>
<gene>
    <name evidence="3" type="ORF">GX50_05023</name>
</gene>
<dbReference type="InterPro" id="IPR013087">
    <property type="entry name" value="Znf_C2H2_type"/>
</dbReference>
<feature type="compositionally biased region" description="Basic and acidic residues" evidence="1">
    <location>
        <begin position="319"/>
        <end position="339"/>
    </location>
</feature>
<sequence length="736" mass="83192">MSTKTRPRLDPVAVSWISTSKRHHAALDDDVDFWSDSLCPKRTLPFDHGSQPHGDGARIAQEGPQDIFVPEAFWHALTFKIPQASLEFDEIYKIQLQQDYRRLGFVGRIPNFSRPLRSLLSVRDMDDALPGPHAAGKKPKSQEINKQAPLAVRETETVVAHSYSEAQTLDHFQRGVSSSTSGSSMIIQGRDENHHKLMQPCGQTLLETIQPLGPPQIPNDYPTIPINISLSLSPDNPETLPPPEPPPPEQQSCSSASRTLRKLRGYLRTPSYETPSRNSNHSSTQTQSQTKDVKPKAESGLISSWSATIKQALNYFPQRQKDEPRHEGASQDLHVDTNRSSRRSSATETSYTGRDICDRSPSIRSKVVTREAKHYTSKPSTSILSNTTSSSYEKLRLPLKVSTTPLTALKEFQCTFCLLQCENKSGWLRHEERFHLEDLENFTRPHKHKEASRDEISSLGSKLSRGKSRRRLLTKSPPQPSSSSSRSQPSAQSTGTSNHSNHGSERQGANIFWNCGFCDELLRSWEDRQTHLAGHFSNGETMRMWDPMKSPFPWRRGSAGPVDTPPHWDLPSLLALQRPTLQDSINQIGTSHDQRKTTADTCKSCHVPHPSLEHFDLWHQPRDTYTCPRITDFTNLADFFDEDDDESGEMTVDWCNACDERLDRPDYLDRETRMQHLWDFHGFGDCVGWANFLDEGQFVLHLANAHAVNIDHIRRLVRLCRKIGDAPASMAMDGDF</sequence>
<feature type="compositionally biased region" description="Polar residues" evidence="1">
    <location>
        <begin position="271"/>
        <end position="281"/>
    </location>
</feature>
<feature type="region of interest" description="Disordered" evidence="1">
    <location>
        <begin position="269"/>
        <end position="299"/>
    </location>
</feature>
<feature type="domain" description="C2H2-type" evidence="2">
    <location>
        <begin position="412"/>
        <end position="435"/>
    </location>
</feature>
<feature type="region of interest" description="Disordered" evidence="1">
    <location>
        <begin position="445"/>
        <end position="505"/>
    </location>
</feature>
<feature type="region of interest" description="Disordered" evidence="1">
    <location>
        <begin position="319"/>
        <end position="358"/>
    </location>
</feature>
<evidence type="ECO:0000313" key="4">
    <source>
        <dbReference type="Proteomes" id="UP000226031"/>
    </source>
</evidence>
<feature type="compositionally biased region" description="Basic residues" evidence="1">
    <location>
        <begin position="464"/>
        <end position="473"/>
    </location>
</feature>
<reference evidence="3 4" key="1">
    <citation type="submission" date="2017-10" db="EMBL/GenBank/DDBJ databases">
        <title>Comparative genomics in systemic dimorphic fungi from Ajellomycetaceae.</title>
        <authorList>
            <person name="Munoz J.F."/>
            <person name="Mcewen J.G."/>
            <person name="Clay O.K."/>
            <person name="Cuomo C.A."/>
        </authorList>
    </citation>
    <scope>NUCLEOTIDE SEQUENCE [LARGE SCALE GENOMIC DNA]</scope>
    <source>
        <strain evidence="3 4">UAMH4076</strain>
    </source>
</reference>
<dbReference type="VEuPathDB" id="FungiDB:EMCG_05915"/>
<dbReference type="AlphaFoldDB" id="A0A2B7Z714"/>
<feature type="region of interest" description="Disordered" evidence="1">
    <location>
        <begin position="211"/>
        <end position="257"/>
    </location>
</feature>
<comment type="caution">
    <text evidence="3">The sequence shown here is derived from an EMBL/GenBank/DDBJ whole genome shotgun (WGS) entry which is preliminary data.</text>
</comment>
<evidence type="ECO:0000256" key="1">
    <source>
        <dbReference type="SAM" id="MobiDB-lite"/>
    </source>
</evidence>
<evidence type="ECO:0000313" key="3">
    <source>
        <dbReference type="EMBL" id="PGH32184.1"/>
    </source>
</evidence>
<feature type="domain" description="C2H2-type" evidence="2">
    <location>
        <begin position="513"/>
        <end position="535"/>
    </location>
</feature>